<name>A0A6C0D0K8_9ZZZZ</name>
<feature type="transmembrane region" description="Helical" evidence="1">
    <location>
        <begin position="275"/>
        <end position="295"/>
    </location>
</feature>
<dbReference type="EMBL" id="MN739518">
    <property type="protein sequence ID" value="QHT09993.1"/>
    <property type="molecule type" value="Genomic_DNA"/>
</dbReference>
<feature type="transmembrane region" description="Helical" evidence="1">
    <location>
        <begin position="349"/>
        <end position="369"/>
    </location>
</feature>
<sequence>MEDQIVQIPKLSNFSNLVVQFLLGPKVYGLFTAVNKTTSWIETITMMDIIRILLITYKLYFIVHKLYTIFISDSSTPTEKIEDMSFTEQPFFKQLPWWKYLFIGRWGTICLVNGLFSGICCLGSMYLHNDIKLQMREISKETYDTFLVNMKNQTFLGLLFLMYIIINGSFFLLLDASNTFDSTARDIHIASTITSSSIEDYAVEDFMIFATIVLLFLPFLYQYFKDLPGKKICGIMLLLLSIVFPFLYTLYMRVVCFSGTWNVLKRIFEYFIENLPEFVILIYFSFYFSFSFELYESVDTIIHSRQSIMQWFARNGAFLFLVLTTVGCISLRRNIIHRKWLQNWKYKKFITNLCTLLIYILCASVFALAKYKCGLSNCLQQKQQYTTQKLTQQQQF</sequence>
<reference evidence="2" key="1">
    <citation type="journal article" date="2020" name="Nature">
        <title>Giant virus diversity and host interactions through global metagenomics.</title>
        <authorList>
            <person name="Schulz F."/>
            <person name="Roux S."/>
            <person name="Paez-Espino D."/>
            <person name="Jungbluth S."/>
            <person name="Walsh D.A."/>
            <person name="Denef V.J."/>
            <person name="McMahon K.D."/>
            <person name="Konstantinidis K.T."/>
            <person name="Eloe-Fadrosh E.A."/>
            <person name="Kyrpides N.C."/>
            <person name="Woyke T."/>
        </authorList>
    </citation>
    <scope>NUCLEOTIDE SEQUENCE</scope>
    <source>
        <strain evidence="2">GVMAG-M-3300023174-104</strain>
    </source>
</reference>
<protein>
    <recommendedName>
        <fullName evidence="3">Transmembrane protein</fullName>
    </recommendedName>
</protein>
<organism evidence="2">
    <name type="scientific">viral metagenome</name>
    <dbReference type="NCBI Taxonomy" id="1070528"/>
    <lineage>
        <taxon>unclassified sequences</taxon>
        <taxon>metagenomes</taxon>
        <taxon>organismal metagenomes</taxon>
    </lineage>
</organism>
<keyword evidence="1" id="KW-1133">Transmembrane helix</keyword>
<feature type="transmembrane region" description="Helical" evidence="1">
    <location>
        <begin position="236"/>
        <end position="255"/>
    </location>
</feature>
<feature type="transmembrane region" description="Helical" evidence="1">
    <location>
        <begin position="155"/>
        <end position="174"/>
    </location>
</feature>
<feature type="transmembrane region" description="Helical" evidence="1">
    <location>
        <begin position="49"/>
        <end position="70"/>
    </location>
</feature>
<feature type="transmembrane region" description="Helical" evidence="1">
    <location>
        <begin position="206"/>
        <end position="224"/>
    </location>
</feature>
<keyword evidence="1" id="KW-0812">Transmembrane</keyword>
<proteinExistence type="predicted"/>
<evidence type="ECO:0008006" key="3">
    <source>
        <dbReference type="Google" id="ProtNLM"/>
    </source>
</evidence>
<feature type="transmembrane region" description="Helical" evidence="1">
    <location>
        <begin position="316"/>
        <end position="337"/>
    </location>
</feature>
<dbReference type="AlphaFoldDB" id="A0A6C0D0K8"/>
<evidence type="ECO:0000256" key="1">
    <source>
        <dbReference type="SAM" id="Phobius"/>
    </source>
</evidence>
<feature type="transmembrane region" description="Helical" evidence="1">
    <location>
        <begin position="106"/>
        <end position="127"/>
    </location>
</feature>
<accession>A0A6C0D0K8</accession>
<evidence type="ECO:0000313" key="2">
    <source>
        <dbReference type="EMBL" id="QHT09993.1"/>
    </source>
</evidence>
<keyword evidence="1" id="KW-0472">Membrane</keyword>